<evidence type="ECO:0000256" key="1">
    <source>
        <dbReference type="SAM" id="SignalP"/>
    </source>
</evidence>
<name>A0A4Q7IME1_9GAMM</name>
<dbReference type="InterPro" id="IPR011990">
    <property type="entry name" value="TPR-like_helical_dom_sf"/>
</dbReference>
<organism evidence="2 3">
    <name type="scientific">Pseudoalteromonas phenolica</name>
    <dbReference type="NCBI Taxonomy" id="161398"/>
    <lineage>
        <taxon>Bacteria</taxon>
        <taxon>Pseudomonadati</taxon>
        <taxon>Pseudomonadota</taxon>
        <taxon>Gammaproteobacteria</taxon>
        <taxon>Alteromonadales</taxon>
        <taxon>Pseudoalteromonadaceae</taxon>
        <taxon>Pseudoalteromonas</taxon>
    </lineage>
</organism>
<feature type="signal peptide" evidence="1">
    <location>
        <begin position="1"/>
        <end position="19"/>
    </location>
</feature>
<dbReference type="EMBL" id="PPSX01000036">
    <property type="protein sequence ID" value="RZQ53060.1"/>
    <property type="molecule type" value="Genomic_DNA"/>
</dbReference>
<evidence type="ECO:0000313" key="2">
    <source>
        <dbReference type="EMBL" id="RZQ53060.1"/>
    </source>
</evidence>
<gene>
    <name evidence="2" type="ORF">C1E23_10530</name>
</gene>
<keyword evidence="1" id="KW-0732">Signal</keyword>
<dbReference type="RefSeq" id="WP_130255524.1">
    <property type="nucleotide sequence ID" value="NZ_PPSX01000036.1"/>
</dbReference>
<accession>A0A4Q7IME1</accession>
<proteinExistence type="predicted"/>
<dbReference type="AlphaFoldDB" id="A0A4Q7IME1"/>
<dbReference type="Gene3D" id="1.25.40.10">
    <property type="entry name" value="Tetratricopeptide repeat domain"/>
    <property type="match status" value="1"/>
</dbReference>
<dbReference type="SUPFAM" id="SSF48452">
    <property type="entry name" value="TPR-like"/>
    <property type="match status" value="2"/>
</dbReference>
<comment type="caution">
    <text evidence="2">The sequence shown here is derived from an EMBL/GenBank/DDBJ whole genome shotgun (WGS) entry which is preliminary data.</text>
</comment>
<evidence type="ECO:0000313" key="3">
    <source>
        <dbReference type="Proteomes" id="UP000291338"/>
    </source>
</evidence>
<sequence>MKHSLIALALLTSSLPCLANTLDQQVQTLLDTQQYTKAVQLLTSQHSPLSTEQQLLYIKALARTPDKIEEAETLSETLLESQPNHAKLHRISASIKFLLAQQSSIFSAPGYAKEGLALLKKARELDKNDDDTLASLISFYANAPGLVGGDEDEAVKLAKAWYARAPLDGGLILVQALTKQGEDKQAEQLRDELREQYPNDHRILAERAKQAAEAEQFSEAVSLIKKAIAQAPEDKYKLEYQYQLGRLSAIHKVESQAGIKALEAYTQYYALSDSSWLIWAKARLARIYLNDKQAKLAQPLLNDIANNLDRDDDLKGELKKLKKML</sequence>
<feature type="chain" id="PRO_5020657058" evidence="1">
    <location>
        <begin position="20"/>
        <end position="325"/>
    </location>
</feature>
<protein>
    <submittedName>
        <fullName evidence="2">Uncharacterized protein</fullName>
    </submittedName>
</protein>
<dbReference type="Proteomes" id="UP000291338">
    <property type="component" value="Unassembled WGS sequence"/>
</dbReference>
<reference evidence="2 3" key="1">
    <citation type="submission" date="2018-01" db="EMBL/GenBank/DDBJ databases">
        <title>Co-occurrence of chitin degradation, pigmentation and bioactivity in marine Pseudoalteromonas.</title>
        <authorList>
            <person name="Paulsen S."/>
            <person name="Gram L."/>
            <person name="Machado H."/>
        </authorList>
    </citation>
    <scope>NUCLEOTIDE SEQUENCE [LARGE SCALE GENOMIC DNA]</scope>
    <source>
        <strain evidence="2 3">S3898</strain>
    </source>
</reference>